<organism evidence="1 2">
    <name type="scientific">candidate division WWE3 bacterium CG23_combo_of_CG06-09_8_20_14_all_40_14</name>
    <dbReference type="NCBI Taxonomy" id="1975095"/>
    <lineage>
        <taxon>Bacteria</taxon>
        <taxon>Katanobacteria</taxon>
    </lineage>
</organism>
<comment type="caution">
    <text evidence="1">The sequence shown here is derived from an EMBL/GenBank/DDBJ whole genome shotgun (WGS) entry which is preliminary data.</text>
</comment>
<protein>
    <submittedName>
        <fullName evidence="1">Uncharacterized protein</fullName>
    </submittedName>
</protein>
<dbReference type="Gene3D" id="3.90.20.10">
    <property type="match status" value="1"/>
</dbReference>
<dbReference type="AlphaFoldDB" id="A0A2G9XCG8"/>
<proteinExistence type="predicted"/>
<dbReference type="EMBL" id="PCQY01000017">
    <property type="protein sequence ID" value="PIP04675.1"/>
    <property type="molecule type" value="Genomic_DNA"/>
</dbReference>
<reference evidence="1 2" key="1">
    <citation type="submission" date="2017-09" db="EMBL/GenBank/DDBJ databases">
        <title>Depth-based differentiation of microbial function through sediment-hosted aquifers and enrichment of novel symbionts in the deep terrestrial subsurface.</title>
        <authorList>
            <person name="Probst A.J."/>
            <person name="Ladd B."/>
            <person name="Jarett J.K."/>
            <person name="Geller-Mcgrath D.E."/>
            <person name="Sieber C.M."/>
            <person name="Emerson J.B."/>
            <person name="Anantharaman K."/>
            <person name="Thomas B.C."/>
            <person name="Malmstrom R."/>
            <person name="Stieglmeier M."/>
            <person name="Klingl A."/>
            <person name="Woyke T."/>
            <person name="Ryan C.M."/>
            <person name="Banfield J.F."/>
        </authorList>
    </citation>
    <scope>NUCLEOTIDE SEQUENCE [LARGE SCALE GENOMIC DNA]</scope>
    <source>
        <strain evidence="1">CG23_combo_of_CG06-09_8_20_14_all_40_14</strain>
    </source>
</reference>
<name>A0A2G9XCG8_UNCKA</name>
<feature type="non-terminal residue" evidence="1">
    <location>
        <position position="1"/>
    </location>
</feature>
<sequence length="84" mass="9995">DERFDGVDRRFGKIDERFDGVDRRFEKIEEKIDGLPTRDEFLTKMDEVITELQATRQEQVFISHRTFDLEDRVSALEKGNPKHP</sequence>
<accession>A0A2G9XCG8</accession>
<gene>
    <name evidence="1" type="ORF">COX53_01225</name>
</gene>
<evidence type="ECO:0000313" key="1">
    <source>
        <dbReference type="EMBL" id="PIP04675.1"/>
    </source>
</evidence>
<dbReference type="Proteomes" id="UP000231388">
    <property type="component" value="Unassembled WGS sequence"/>
</dbReference>
<evidence type="ECO:0000313" key="2">
    <source>
        <dbReference type="Proteomes" id="UP000231388"/>
    </source>
</evidence>